<evidence type="ECO:0000313" key="1">
    <source>
        <dbReference type="EMBL" id="KAF0902528.1"/>
    </source>
</evidence>
<accession>A0A6G1CPX9</accession>
<name>A0A6G1CPX9_9ORYZ</name>
<dbReference type="EMBL" id="SPHZ02000008">
    <property type="protein sequence ID" value="KAF0902528.1"/>
    <property type="molecule type" value="Genomic_DNA"/>
</dbReference>
<comment type="caution">
    <text evidence="1">The sequence shown here is derived from an EMBL/GenBank/DDBJ whole genome shotgun (WGS) entry which is preliminary data.</text>
</comment>
<protein>
    <submittedName>
        <fullName evidence="1">Uncharacterized protein</fullName>
    </submittedName>
</protein>
<sequence length="72" mass="7760">MHRHRATFFRGVGQAVPPWGHDCPFLSRAPLPGPRAERRHCLSPPASLLNPNAVAALFPLDGEASPPAPCEL</sequence>
<gene>
    <name evidence="1" type="ORF">E2562_017926</name>
</gene>
<keyword evidence="2" id="KW-1185">Reference proteome</keyword>
<reference evidence="1 2" key="1">
    <citation type="submission" date="2019-11" db="EMBL/GenBank/DDBJ databases">
        <title>Whole genome sequence of Oryza granulata.</title>
        <authorList>
            <person name="Li W."/>
        </authorList>
    </citation>
    <scope>NUCLEOTIDE SEQUENCE [LARGE SCALE GENOMIC DNA]</scope>
    <source>
        <strain evidence="2">cv. Menghai</strain>
        <tissue evidence="1">Leaf</tissue>
    </source>
</reference>
<evidence type="ECO:0000313" key="2">
    <source>
        <dbReference type="Proteomes" id="UP000479710"/>
    </source>
</evidence>
<dbReference type="Proteomes" id="UP000479710">
    <property type="component" value="Unassembled WGS sequence"/>
</dbReference>
<organism evidence="1 2">
    <name type="scientific">Oryza meyeriana var. granulata</name>
    <dbReference type="NCBI Taxonomy" id="110450"/>
    <lineage>
        <taxon>Eukaryota</taxon>
        <taxon>Viridiplantae</taxon>
        <taxon>Streptophyta</taxon>
        <taxon>Embryophyta</taxon>
        <taxon>Tracheophyta</taxon>
        <taxon>Spermatophyta</taxon>
        <taxon>Magnoliopsida</taxon>
        <taxon>Liliopsida</taxon>
        <taxon>Poales</taxon>
        <taxon>Poaceae</taxon>
        <taxon>BOP clade</taxon>
        <taxon>Oryzoideae</taxon>
        <taxon>Oryzeae</taxon>
        <taxon>Oryzinae</taxon>
        <taxon>Oryza</taxon>
        <taxon>Oryza meyeriana</taxon>
    </lineage>
</organism>
<proteinExistence type="predicted"/>
<dbReference type="AlphaFoldDB" id="A0A6G1CPX9"/>